<evidence type="ECO:0000313" key="1">
    <source>
        <dbReference type="EMBL" id="KAH3814179.1"/>
    </source>
</evidence>
<proteinExistence type="predicted"/>
<organism evidence="1 2">
    <name type="scientific">Dreissena polymorpha</name>
    <name type="common">Zebra mussel</name>
    <name type="synonym">Mytilus polymorpha</name>
    <dbReference type="NCBI Taxonomy" id="45954"/>
    <lineage>
        <taxon>Eukaryota</taxon>
        <taxon>Metazoa</taxon>
        <taxon>Spiralia</taxon>
        <taxon>Lophotrochozoa</taxon>
        <taxon>Mollusca</taxon>
        <taxon>Bivalvia</taxon>
        <taxon>Autobranchia</taxon>
        <taxon>Heteroconchia</taxon>
        <taxon>Euheterodonta</taxon>
        <taxon>Imparidentia</taxon>
        <taxon>Neoheterodontei</taxon>
        <taxon>Myida</taxon>
        <taxon>Dreissenoidea</taxon>
        <taxon>Dreissenidae</taxon>
        <taxon>Dreissena</taxon>
    </lineage>
</organism>
<protein>
    <submittedName>
        <fullName evidence="1">Uncharacterized protein</fullName>
    </submittedName>
</protein>
<sequence>MCTTFSFNNSCTYDKYDNSKTWSFSSDCLDLALVCPDAPSCTESRVVEQSSGTLVFNGLNYAFCVRVKHPSLAAVQKDGD</sequence>
<dbReference type="Proteomes" id="UP000828390">
    <property type="component" value="Unassembled WGS sequence"/>
</dbReference>
<reference evidence="1" key="1">
    <citation type="journal article" date="2019" name="bioRxiv">
        <title>The Genome of the Zebra Mussel, Dreissena polymorpha: A Resource for Invasive Species Research.</title>
        <authorList>
            <person name="McCartney M.A."/>
            <person name="Auch B."/>
            <person name="Kono T."/>
            <person name="Mallez S."/>
            <person name="Zhang Y."/>
            <person name="Obille A."/>
            <person name="Becker A."/>
            <person name="Abrahante J.E."/>
            <person name="Garbe J."/>
            <person name="Badalamenti J.P."/>
            <person name="Herman A."/>
            <person name="Mangelson H."/>
            <person name="Liachko I."/>
            <person name="Sullivan S."/>
            <person name="Sone E.D."/>
            <person name="Koren S."/>
            <person name="Silverstein K.A.T."/>
            <person name="Beckman K.B."/>
            <person name="Gohl D.M."/>
        </authorList>
    </citation>
    <scope>NUCLEOTIDE SEQUENCE</scope>
    <source>
        <strain evidence="1">Duluth1</strain>
        <tissue evidence="1">Whole animal</tissue>
    </source>
</reference>
<keyword evidence="2" id="KW-1185">Reference proteome</keyword>
<dbReference type="AlphaFoldDB" id="A0A9D4GBQ0"/>
<gene>
    <name evidence="1" type="ORF">DPMN_142673</name>
</gene>
<comment type="caution">
    <text evidence="1">The sequence shown here is derived from an EMBL/GenBank/DDBJ whole genome shotgun (WGS) entry which is preliminary data.</text>
</comment>
<name>A0A9D4GBQ0_DREPO</name>
<accession>A0A9D4GBQ0</accession>
<evidence type="ECO:0000313" key="2">
    <source>
        <dbReference type="Proteomes" id="UP000828390"/>
    </source>
</evidence>
<reference evidence="1" key="2">
    <citation type="submission" date="2020-11" db="EMBL/GenBank/DDBJ databases">
        <authorList>
            <person name="McCartney M.A."/>
            <person name="Auch B."/>
            <person name="Kono T."/>
            <person name="Mallez S."/>
            <person name="Becker A."/>
            <person name="Gohl D.M."/>
            <person name="Silverstein K.A.T."/>
            <person name="Koren S."/>
            <person name="Bechman K.B."/>
            <person name="Herman A."/>
            <person name="Abrahante J.E."/>
            <person name="Garbe J."/>
        </authorList>
    </citation>
    <scope>NUCLEOTIDE SEQUENCE</scope>
    <source>
        <strain evidence="1">Duluth1</strain>
        <tissue evidence="1">Whole animal</tissue>
    </source>
</reference>
<dbReference type="CDD" id="cd15482">
    <property type="entry name" value="Sialidase_non-viral"/>
    <property type="match status" value="1"/>
</dbReference>
<dbReference type="EMBL" id="JAIWYP010000006">
    <property type="protein sequence ID" value="KAH3814179.1"/>
    <property type="molecule type" value="Genomic_DNA"/>
</dbReference>